<dbReference type="RefSeq" id="XP_068363043.1">
    <property type="nucleotide sequence ID" value="XM_068491913.1"/>
</dbReference>
<keyword evidence="5" id="KW-0677">Repeat</keyword>
<keyword evidence="12" id="KW-0206">Cytoskeleton</keyword>
<gene>
    <name evidence="16" type="ORF">TRFO_04459</name>
</gene>
<dbReference type="InterPro" id="IPR041589">
    <property type="entry name" value="DNAH3_AAA_lid_1"/>
</dbReference>
<dbReference type="Pfam" id="PF12775">
    <property type="entry name" value="AAA_7"/>
    <property type="match status" value="1"/>
</dbReference>
<evidence type="ECO:0000256" key="7">
    <source>
        <dbReference type="ARBA" id="ARBA00022840"/>
    </source>
</evidence>
<dbReference type="FunFam" id="3.40.50.300:FF:000044">
    <property type="entry name" value="Dynein heavy chain 5, axonemal"/>
    <property type="match status" value="1"/>
</dbReference>
<dbReference type="FunFam" id="1.20.920.30:FF:000009">
    <property type="entry name" value="Dynein heavy chain 9"/>
    <property type="match status" value="1"/>
</dbReference>
<name>A0A1J4KFF0_9EUKA</name>
<dbReference type="Gene3D" id="1.20.1270.280">
    <property type="match status" value="1"/>
</dbReference>
<evidence type="ECO:0000256" key="13">
    <source>
        <dbReference type="ARBA" id="ARBA00023273"/>
    </source>
</evidence>
<dbReference type="InterPro" id="IPR027417">
    <property type="entry name" value="P-loop_NTPase"/>
</dbReference>
<dbReference type="Gene3D" id="1.10.8.710">
    <property type="match status" value="1"/>
</dbReference>
<dbReference type="Gene3D" id="6.10.140.1060">
    <property type="match status" value="1"/>
</dbReference>
<dbReference type="InterPro" id="IPR042228">
    <property type="entry name" value="Dynein_linker_3"/>
</dbReference>
<dbReference type="Pfam" id="PF18198">
    <property type="entry name" value="AAA_lid_11"/>
    <property type="match status" value="1"/>
</dbReference>
<evidence type="ECO:0000256" key="10">
    <source>
        <dbReference type="ARBA" id="ARBA00023069"/>
    </source>
</evidence>
<dbReference type="SUPFAM" id="SSF52540">
    <property type="entry name" value="P-loop containing nucleoside triphosphate hydrolases"/>
    <property type="match status" value="4"/>
</dbReference>
<evidence type="ECO:0000256" key="14">
    <source>
        <dbReference type="SAM" id="Coils"/>
    </source>
</evidence>
<dbReference type="Pfam" id="PF12780">
    <property type="entry name" value="AAA_8"/>
    <property type="match status" value="1"/>
</dbReference>
<dbReference type="EMBL" id="MLAK01000627">
    <property type="protein sequence ID" value="OHT09907.1"/>
    <property type="molecule type" value="Genomic_DNA"/>
</dbReference>
<dbReference type="Gene3D" id="3.40.50.300">
    <property type="entry name" value="P-loop containing nucleotide triphosphate hydrolases"/>
    <property type="match status" value="5"/>
</dbReference>
<reference evidence="16" key="1">
    <citation type="submission" date="2016-10" db="EMBL/GenBank/DDBJ databases">
        <authorList>
            <person name="Benchimol M."/>
            <person name="Almeida L.G."/>
            <person name="Vasconcelos A.T."/>
            <person name="Perreira-Neves A."/>
            <person name="Rosa I.A."/>
            <person name="Tasca T."/>
            <person name="Bogo M.R."/>
            <person name="de Souza W."/>
        </authorList>
    </citation>
    <scope>NUCLEOTIDE SEQUENCE [LARGE SCALE GENOMIC DNA]</scope>
    <source>
        <strain evidence="16">K</strain>
    </source>
</reference>
<feature type="coiled-coil region" evidence="14">
    <location>
        <begin position="2804"/>
        <end position="2859"/>
    </location>
</feature>
<dbReference type="FunFam" id="3.40.50.300:FF:002141">
    <property type="entry name" value="Dynein heavy chain"/>
    <property type="match status" value="1"/>
</dbReference>
<keyword evidence="9 14" id="KW-0175">Coiled coil</keyword>
<dbReference type="InterPro" id="IPR024317">
    <property type="entry name" value="Dynein_heavy_chain_D4_dom"/>
</dbReference>
<dbReference type="Gene3D" id="1.10.8.720">
    <property type="entry name" value="Region D6 of dynein motor"/>
    <property type="match status" value="1"/>
</dbReference>
<evidence type="ECO:0000256" key="5">
    <source>
        <dbReference type="ARBA" id="ARBA00022737"/>
    </source>
</evidence>
<evidence type="ECO:0000259" key="15">
    <source>
        <dbReference type="SMART" id="SM00382"/>
    </source>
</evidence>
<dbReference type="Gene3D" id="1.10.472.130">
    <property type="match status" value="1"/>
</dbReference>
<keyword evidence="10" id="KW-0969">Cilium</keyword>
<dbReference type="InterPro" id="IPR013602">
    <property type="entry name" value="Dynein_heavy_linker"/>
</dbReference>
<dbReference type="InterPro" id="IPR035699">
    <property type="entry name" value="AAA_6"/>
</dbReference>
<dbReference type="InterPro" id="IPR024743">
    <property type="entry name" value="Dynein_HC_stalk"/>
</dbReference>
<evidence type="ECO:0000256" key="4">
    <source>
        <dbReference type="ARBA" id="ARBA00022701"/>
    </source>
</evidence>
<dbReference type="InterPro" id="IPR035706">
    <property type="entry name" value="AAA_9"/>
</dbReference>
<sequence>MDDRKKKDLINRLVPKQQIHSQKVTFGTSINATCTSKRARSNLRNPILPPISEPTKRTQLVEDNSNESIDQLTSPFKFVEYARKHNLQEDFVYLLPQNIEENAENPTRLRIVPSSQVSKDDYWTISLSGLSHFKNNTVDFVKLDDWLRSCELFKQIMKIPFFKHYHQWKSFTSWKHSVVRDKMVAASSSLKDHFFIVHPILRPAFFAIQKEIQQLNSLKLFNLRGDSLYSLDEFSKENARHREKITKTLDEFIGRVTEMVQVACEKTIDTLSSLTVTDGAVQASPLEHLMSQYEKAQHRGVSNAFDSGPSLTFTQRAANRTLCAKLVKFIKLVDACIVSALRNVCFMSLLELYCVMSSLHNRGLKKLNSPNMKPLKELELSSEFGRIFPGLQQKTAEFFESPVFRVDVMFKGELQWTPCEKHVTDIIDSVRKECCQVLYRVPRLIENQAFRQYISPDGAGDRNKKDKVMGPDLAEIIERDKVFADIVSHQNNIIKEAFKSLNTFSTCYKEAVAIYEENVKFNMDELIASNISASDLQKTIQNYKEQIEFLAKIEEKSDVGLFCQFAKEMKNLFARSPVNCLNQIKSALPVITRKLLDEFAEKVKLSHEQLTAPIEDVASFVRYLSAADKYGNEQNEFAIRADSIRDFYQLASELSVSIPPDEEAEYQAMLPVFDDVKRALSFAGEQKQTLMPKFSTQLDKLIGQLHSNVLDVAQVSLNPILGNITTKIEEAQSFLKTIMEKLTEVKTAASDYNKYQRAMNLQVTRFEDVEELNKEITLKNLLWETKVKWINLTEKWSNMPFAAIDPNEMTEELREYQLSAAKCAKGLQGNVVAVDLKASVSDYAALLPVVSDLKNPALKQKFIEQIASLLGCNIFADEQFKFGRLFELRAFHFVDQISAISAQATNEQQLYDMLNNVHKMIDKLAFIVTPYKGKNNIYVFGGFDDILTQLDEAQSIVATVRSSRYIAALRLQADEWARSLRSFSSTLESLMTCQRAWMYLSNVFSSDDIQRQLMQEYKEFFNVERMWKNMSMKAHDDPAAFRFCSAPQIASDLEDANKTLESVQKALEDYLETKRMAFPRFYFLSNDDLLDLLAKSRNPDAVQPHLRKFFEGIYHIDIKTDEESPIAFAMTSAEGENVPVREMRLRGAVESWLAQFEEQCQRALRNHMKTGLKSYFEAAKREDWISVQPAQVVIAVTQIDWCEQVEEALSSQNPDDGLRKVNEDTEKNLANLAKVVRCDLTDLERTKISALITMDVHSRDIVTELIQKKCSNITDFEWFKRLKYKWDEHTKEVIVTQTNTSFIYGYEYLGCTPRLVITPLTDRCYLTLTGALHLHLGGSPAGPAGTGKTETVKDLAKALAIFCVVFNCSESVTVFQMSTFFRGLAQAGAWSCFDEFNRINIEVLSVIAEQFNCIRLALCADLKRFDFEDKEIPLNPRVGCFITMNPGYAGRTELPDNLKALFRPVSMMIPDYTLIAEIMLFSQGFQEAKRLSQKMTKLYKLSSEMLSQQDHYDFGMRALKSVLVMAGSLKRSAPDVSEDLTLIRAMRDSNLAKFLNEDIPLFNGIVADLFPGVEIIDQQEEYLVNASTAVMKEMGLQVTHFSVEKVIQLHDAMRFRHGVMLVGPTCGGKTTTKTVLQKTNTFLSQTMPEMYHPVVTYTLNPKALSMAELYGEQNPDTQEWQDGLIAIIFNECVDKTDNTEQWIIFDGPVDALWIENMNTVLDDNKLLSLANSKRIKMTPFMHLMFEVQDLAVASPATVSRCAMVYLDPEGLGWRPYCESTIEQRILPLLGSNAVLAKRFKELLEAGVEPGFAFLRENCRNFNRWVPMNLIFSLFNLFESIISECLESGELHFDPTEADPEIVKVMSCIFVFSYTWAFGGHVEQQQRMPFDSMARDIYVPMTTLPSRNTLFDWCYKVKEREWTHWSELMPKFSLISKSEKADDDDEDADADEDAAGKKIKFHSLLVPTIDTTRFGFLLKTLLRSHHNIFVRGSSGVGKSVIIQRALHELDETDKFHLISLIFSAHTSSKAAQEMIESKLEKKRGVAIQPPNNKDGILFIDDINMPELDYYGSQPPIELLRQLVAIEGLYERPGLAWNDIKKVTLLGAGGPDGGGRAPITARFLRFMFNIELTPPDDHTLFNIFHSILEPFFGNFSENVKNVVQKIVTASVDVYTTVIQNFLPTPDKSHYVFNLRDLANVVQGIMRAKPDYVSTPQILEKLWLHENVRVYSDRLVCDADRKQLQEILTSTMKKKLGTDISAEDVFEGPLLFSDYLRGFVADNERFYEELPDYDKARKVLDDYLEEYHFSRRQQSDPILFFDSAVQHITRISRILRQPRGHAVLVGVAGTGKRTLARFAAYVSECDLAEIEVTDHYTIDNFREDLQKLYIKCGCGGKATAFVISDTQLVNDEFLEVINNVLNTGEIPNLFNQEEMDKNCNDIVSYAKSIGENEARDNLIKLFYERVRENLHVILTMSPVGNSFRHRCRMFPSLVSCCTIDWVDTWPENALKLVAKARFSEITEVQIENFAEKLSELAVFIHQSVDDAASQMKNEMKRIYYITPALFIRFVTFYQQLLEDRQNKHRRSKGRLEGGVQKLIQANQLVDRMKIELSELEPILAKAAQETETMLVKIKKDQAEADRVKEIVTAEEKVVSQQAVEAETMAAEAQKELDQVLPLLAEATAQLKSLSRSDVAEVRQYADPHITVRTVMEAVCILAEVEPTWKSAVTLVSDPMFIGRISTKYSDGHHVPLNILKKIQPYVEENTNFQPEEVGRVSNAAKRLCIWATVLYKFEMTYRTVEPKQIAVAEAKAALKAARDALKEKQDELAKIEAALADLRKQYEDSVDKKAKLTAQIEETQVKLGRAAKLTVGLADEQVRWGEQVNVMDANVKYIPGDSFLCAAILIYFGPFPAVLRAPLQEKIVNKIGEAGIELSPNFDFMTSMIDESIVRDWMTIGLPNDATSIENALIVTQAPKSALIIDPQNQATQWIKKMEEVRQLVILKPNSPNFYRSIENAVRLGIPVLLEDVAETVDPALDSLLMRKTYKQDGKDMVRIGDKAVEIDEKFRLYVTTKLTNPHFMPDMFVKVSIVNFIVTQIALEAQQLSLVVSLERPELETQKHELVMSIAADKKVLVEIEDKLLELLRNAGEHILDDELLITTIEEAKKKSLEVKERVRVSEETEVEINELRMEYKPVAIRSSIMFFVTGDMASIDPMYQYSLEFFRDLVHTVITNAPKTEDRLGTLIKRITYSTYVTVSRGLFEVHRSLFAFALCSAVMRNEETLSQQEWDLFIRGPPLIDNPTENPLPNLVSDSRWNQLYALGKVLPQFASIPTRILNDLQGFSEFLTSESTEIPKQFGDGLETFQRVLFFRTIAIDRLSRVVQQFVSDNLGVEFTRSPSFDLRQSFQDTRPTTPLLFILSQGADPREHLLRLAAEMQMDNKLKMRSLGQGQGPEAERAIQGALTRGEWVYLQNCHLSLSWLPELEAIVAKFSSENANEHFRLFLSSMPTTGFPVSILRNSIKVTNEPPRGIRAHLHRLLGSMTSEDYEGCTKPRPWKKLLFGLAFFHAVIQERKKFGPLGFNKVYEWTETDYNVSVSYLRMFLDEQSQIPWEALRFLTGEIIYGGRVTDDWDRRCMMSILGRYYCTDILTDGYFFSRGSVYYAPPAEDYQKMIGYINSLPFDDDHDVFGMHANAEITTRRRISEQLVSTLQSTVGGSSMASGNNDTVLQLVHDLLERMPHLNDISTMHESLLGNPEEENAILDPLTVVLKQEVERFKRLLKILVESLQELDKALRGLVSMSPMLEDVLSSLYINHVPKGWSKYESMKPLGSWFSELIKRIEFFNSWMRYGNPPSYWLSAFYFPQSFLTGILQRHSRLHGIPIDNLSFECEVLEEEPKDFPEIGVNIHGMFFDGARWSTEKKCVEEQEPGQIYTEAPFLHLKPTNNNSQQSNNFYQCPVYITAQREGVLSTTGTSTNFVVSLPMPTKENPNHWIQRGAALLLGTPE</sequence>
<dbReference type="FunFam" id="3.10.490.20:FF:000009">
    <property type="entry name" value="Dynein heavy chain 4"/>
    <property type="match status" value="1"/>
</dbReference>
<evidence type="ECO:0000256" key="9">
    <source>
        <dbReference type="ARBA" id="ARBA00023054"/>
    </source>
</evidence>
<dbReference type="InterPro" id="IPR041658">
    <property type="entry name" value="AAA_lid_11"/>
</dbReference>
<dbReference type="Gene3D" id="3.10.490.20">
    <property type="match status" value="1"/>
</dbReference>
<dbReference type="FunFam" id="1.20.58.1120:FF:000007">
    <property type="entry name" value="Dynein heavy chain 4"/>
    <property type="match status" value="1"/>
</dbReference>
<dbReference type="GO" id="GO:0005524">
    <property type="term" value="F:ATP binding"/>
    <property type="evidence" value="ECO:0007669"/>
    <property type="project" value="UniProtKB-KW"/>
</dbReference>
<dbReference type="PANTHER" id="PTHR22878:SF68">
    <property type="entry name" value="DYNEIN HEAVY CHAIN 6, AXONEMAL-LIKE"/>
    <property type="match status" value="1"/>
</dbReference>
<comment type="caution">
    <text evidence="16">The sequence shown here is derived from an EMBL/GenBank/DDBJ whole genome shotgun (WGS) entry which is preliminary data.</text>
</comment>
<feature type="domain" description="AAA+ ATPase" evidence="15">
    <location>
        <begin position="1336"/>
        <end position="1473"/>
    </location>
</feature>
<dbReference type="Gene3D" id="1.20.920.30">
    <property type="match status" value="1"/>
</dbReference>
<feature type="domain" description="AAA+ ATPase" evidence="15">
    <location>
        <begin position="1983"/>
        <end position="2134"/>
    </location>
</feature>
<evidence type="ECO:0000256" key="1">
    <source>
        <dbReference type="ARBA" id="ARBA00004430"/>
    </source>
</evidence>
<dbReference type="SMART" id="SM00382">
    <property type="entry name" value="AAA"/>
    <property type="match status" value="2"/>
</dbReference>
<dbReference type="GO" id="GO:0005874">
    <property type="term" value="C:microtubule"/>
    <property type="evidence" value="ECO:0007669"/>
    <property type="project" value="UniProtKB-KW"/>
</dbReference>
<dbReference type="FunFam" id="1.20.140.100:FF:000006">
    <property type="entry name" value="dynein heavy chain 2, axonemal"/>
    <property type="match status" value="1"/>
</dbReference>
<dbReference type="FunFam" id="1.10.8.720:FF:000001">
    <property type="entry name" value="dynein heavy chain 7, axonemal"/>
    <property type="match status" value="1"/>
</dbReference>
<dbReference type="FunFam" id="1.10.8.1220:FF:000001">
    <property type="entry name" value="Dynein axonemal heavy chain 5"/>
    <property type="match status" value="1"/>
</dbReference>
<dbReference type="Pfam" id="PF08393">
    <property type="entry name" value="DHC_N2"/>
    <property type="match status" value="1"/>
</dbReference>
<dbReference type="InterPro" id="IPR042222">
    <property type="entry name" value="Dynein_2_N"/>
</dbReference>
<evidence type="ECO:0000256" key="12">
    <source>
        <dbReference type="ARBA" id="ARBA00023212"/>
    </source>
</evidence>
<protein>
    <submittedName>
        <fullName evidence="16">Dynein heavy chain family protein</fullName>
    </submittedName>
</protein>
<dbReference type="FunFam" id="3.40.50.300:FF:000049">
    <property type="entry name" value="Dynein, axonemal, heavy chain 5"/>
    <property type="match status" value="1"/>
</dbReference>
<organism evidence="16 17">
    <name type="scientific">Tritrichomonas foetus</name>
    <dbReference type="NCBI Taxonomy" id="1144522"/>
    <lineage>
        <taxon>Eukaryota</taxon>
        <taxon>Metamonada</taxon>
        <taxon>Parabasalia</taxon>
        <taxon>Tritrichomonadida</taxon>
        <taxon>Tritrichomonadidae</taxon>
        <taxon>Tritrichomonas</taxon>
    </lineage>
</organism>
<dbReference type="PANTHER" id="PTHR22878">
    <property type="entry name" value="DYNEIN HEAVY CHAIN 6, AXONEMAL-LIKE-RELATED"/>
    <property type="match status" value="1"/>
</dbReference>
<dbReference type="Pfam" id="PF12774">
    <property type="entry name" value="AAA_6"/>
    <property type="match status" value="1"/>
</dbReference>
<dbReference type="InterPro" id="IPR043157">
    <property type="entry name" value="Dynein_AAA1S"/>
</dbReference>
<dbReference type="GO" id="GO:0051959">
    <property type="term" value="F:dynein light intermediate chain binding"/>
    <property type="evidence" value="ECO:0007669"/>
    <property type="project" value="InterPro"/>
</dbReference>
<evidence type="ECO:0000256" key="11">
    <source>
        <dbReference type="ARBA" id="ARBA00023175"/>
    </source>
</evidence>
<keyword evidence="17" id="KW-1185">Reference proteome</keyword>
<dbReference type="FunFam" id="3.20.180.20:FF:000001">
    <property type="entry name" value="Dynein axonemal heavy chain 5"/>
    <property type="match status" value="1"/>
</dbReference>
<keyword evidence="7" id="KW-0067">ATP-binding</keyword>
<comment type="subcellular location">
    <subcellularLocation>
        <location evidence="1">Cytoplasm</location>
        <location evidence="1">Cytoskeleton</location>
        <location evidence="1">Cilium axoneme</location>
    </subcellularLocation>
</comment>
<dbReference type="FunFam" id="1.20.920.20:FF:000001">
    <property type="entry name" value="dynein heavy chain 2, axonemal"/>
    <property type="match status" value="1"/>
</dbReference>
<evidence type="ECO:0000256" key="8">
    <source>
        <dbReference type="ARBA" id="ARBA00023017"/>
    </source>
</evidence>
<dbReference type="GO" id="GO:0008569">
    <property type="term" value="F:minus-end-directed microtubule motor activity"/>
    <property type="evidence" value="ECO:0007669"/>
    <property type="project" value="InterPro"/>
</dbReference>
<keyword evidence="6" id="KW-0547">Nucleotide-binding</keyword>
<proteinExistence type="inferred from homology"/>
<dbReference type="VEuPathDB" id="TrichDB:TRFO_04459"/>
<dbReference type="Gene3D" id="3.20.180.20">
    <property type="entry name" value="Dynein heavy chain, N-terminal domain 2"/>
    <property type="match status" value="1"/>
</dbReference>
<dbReference type="GeneID" id="94826617"/>
<dbReference type="InterPro" id="IPR003593">
    <property type="entry name" value="AAA+_ATPase"/>
</dbReference>
<dbReference type="OrthoDB" id="537704at2759"/>
<keyword evidence="4" id="KW-0493">Microtubule</keyword>
<dbReference type="Gene3D" id="1.10.8.1220">
    <property type="match status" value="1"/>
</dbReference>
<dbReference type="InterPro" id="IPR026983">
    <property type="entry name" value="DHC"/>
</dbReference>
<dbReference type="Pfam" id="PF03028">
    <property type="entry name" value="Dynein_heavy"/>
    <property type="match status" value="1"/>
</dbReference>
<dbReference type="Gene3D" id="1.20.140.100">
    <property type="entry name" value="Dynein heavy chain, N-terminal domain 2"/>
    <property type="match status" value="1"/>
</dbReference>
<dbReference type="InterPro" id="IPR004273">
    <property type="entry name" value="Dynein_heavy_D6_P-loop"/>
</dbReference>
<evidence type="ECO:0000313" key="17">
    <source>
        <dbReference type="Proteomes" id="UP000179807"/>
    </source>
</evidence>
<dbReference type="Pfam" id="PF12781">
    <property type="entry name" value="AAA_9"/>
    <property type="match status" value="1"/>
</dbReference>
<accession>A0A1J4KFF0</accession>
<keyword evidence="3" id="KW-0963">Cytoplasm</keyword>
<keyword evidence="13" id="KW-0966">Cell projection</keyword>
<evidence type="ECO:0000256" key="3">
    <source>
        <dbReference type="ARBA" id="ARBA00022490"/>
    </source>
</evidence>
<dbReference type="Pfam" id="PF17857">
    <property type="entry name" value="AAA_lid_1"/>
    <property type="match status" value="1"/>
</dbReference>
<dbReference type="Gene3D" id="1.20.58.1120">
    <property type="match status" value="1"/>
</dbReference>
<keyword evidence="8" id="KW-0243">Dynein</keyword>
<dbReference type="Proteomes" id="UP000179807">
    <property type="component" value="Unassembled WGS sequence"/>
</dbReference>
<dbReference type="Pfam" id="PF17852">
    <property type="entry name" value="Dynein_AAA_lid"/>
    <property type="match status" value="1"/>
</dbReference>
<dbReference type="FunFam" id="1.10.8.710:FF:000004">
    <property type="entry name" value="Dynein axonemal heavy chain 6"/>
    <property type="match status" value="1"/>
</dbReference>
<dbReference type="GO" id="GO:0005930">
    <property type="term" value="C:axoneme"/>
    <property type="evidence" value="ECO:0007669"/>
    <property type="project" value="UniProtKB-SubCell"/>
</dbReference>
<dbReference type="Pfam" id="PF18199">
    <property type="entry name" value="Dynein_C"/>
    <property type="match status" value="1"/>
</dbReference>
<evidence type="ECO:0000256" key="6">
    <source>
        <dbReference type="ARBA" id="ARBA00022741"/>
    </source>
</evidence>
<evidence type="ECO:0000313" key="16">
    <source>
        <dbReference type="EMBL" id="OHT09907.1"/>
    </source>
</evidence>
<dbReference type="InterPro" id="IPR043160">
    <property type="entry name" value="Dynein_C_barrel"/>
</dbReference>
<dbReference type="Pfam" id="PF12777">
    <property type="entry name" value="MT"/>
    <property type="match status" value="1"/>
</dbReference>
<dbReference type="InterPro" id="IPR041466">
    <property type="entry name" value="Dynein_AAA5_ext"/>
</dbReference>
<keyword evidence="11" id="KW-0505">Motor protein</keyword>
<dbReference type="InterPro" id="IPR042219">
    <property type="entry name" value="AAA_lid_11_sf"/>
</dbReference>
<dbReference type="InterPro" id="IPR041228">
    <property type="entry name" value="Dynein_C"/>
</dbReference>
<dbReference type="Gene3D" id="1.20.920.20">
    <property type="match status" value="1"/>
</dbReference>
<dbReference type="FunFam" id="3.40.50.300:FF:000153">
    <property type="entry name" value="Dynein axonemal heavy chain 1"/>
    <property type="match status" value="1"/>
</dbReference>
<evidence type="ECO:0000256" key="2">
    <source>
        <dbReference type="ARBA" id="ARBA00008887"/>
    </source>
</evidence>
<dbReference type="GO" id="GO:0045505">
    <property type="term" value="F:dynein intermediate chain binding"/>
    <property type="evidence" value="ECO:0007669"/>
    <property type="project" value="InterPro"/>
</dbReference>
<dbReference type="GO" id="GO:0030286">
    <property type="term" value="C:dynein complex"/>
    <property type="evidence" value="ECO:0007669"/>
    <property type="project" value="UniProtKB-KW"/>
</dbReference>
<comment type="similarity">
    <text evidence="2">Belongs to the dynein heavy chain family.</text>
</comment>
<dbReference type="GO" id="GO:0007018">
    <property type="term" value="P:microtubule-based movement"/>
    <property type="evidence" value="ECO:0007669"/>
    <property type="project" value="InterPro"/>
</dbReference>